<feature type="compositionally biased region" description="Polar residues" evidence="1">
    <location>
        <begin position="1"/>
        <end position="13"/>
    </location>
</feature>
<dbReference type="Proteomes" id="UP000297280">
    <property type="component" value="Unassembled WGS sequence"/>
</dbReference>
<sequence>MGSLDQLSEQTAINVDRRPPPSFSLNQRSAASGSSSRTPAGEMTSAPRVVLKLPDQITILKAPRNKNHDLEHSVWTIPQHPSSFEKFQGQILSSSKLQKEMWVLMPKL</sequence>
<dbReference type="AlphaFoldDB" id="A0A4Z1KC63"/>
<reference evidence="2 3" key="1">
    <citation type="submission" date="2017-12" db="EMBL/GenBank/DDBJ databases">
        <title>Comparative genomics of Botrytis spp.</title>
        <authorList>
            <person name="Valero-Jimenez C.A."/>
            <person name="Tapia P."/>
            <person name="Veloso J."/>
            <person name="Silva-Moreno E."/>
            <person name="Staats M."/>
            <person name="Valdes J.H."/>
            <person name="Van Kan J.A.L."/>
        </authorList>
    </citation>
    <scope>NUCLEOTIDE SEQUENCE [LARGE SCALE GENOMIC DNA]</scope>
    <source>
        <strain evidence="2 3">MUCL3349</strain>
    </source>
</reference>
<gene>
    <name evidence="2" type="ORF">BPOR_0607g00030</name>
</gene>
<name>A0A4Z1KC63_9HELO</name>
<keyword evidence="3" id="KW-1185">Reference proteome</keyword>
<accession>A0A4Z1KC63</accession>
<evidence type="ECO:0000313" key="2">
    <source>
        <dbReference type="EMBL" id="TGO83687.1"/>
    </source>
</evidence>
<feature type="region of interest" description="Disordered" evidence="1">
    <location>
        <begin position="1"/>
        <end position="48"/>
    </location>
</feature>
<evidence type="ECO:0000256" key="1">
    <source>
        <dbReference type="SAM" id="MobiDB-lite"/>
    </source>
</evidence>
<comment type="caution">
    <text evidence="2">The sequence shown here is derived from an EMBL/GenBank/DDBJ whole genome shotgun (WGS) entry which is preliminary data.</text>
</comment>
<evidence type="ECO:0000313" key="3">
    <source>
        <dbReference type="Proteomes" id="UP000297280"/>
    </source>
</evidence>
<feature type="compositionally biased region" description="Polar residues" evidence="1">
    <location>
        <begin position="23"/>
        <end position="38"/>
    </location>
</feature>
<proteinExistence type="predicted"/>
<dbReference type="EMBL" id="PQXO01000606">
    <property type="protein sequence ID" value="TGO83687.1"/>
    <property type="molecule type" value="Genomic_DNA"/>
</dbReference>
<organism evidence="2 3">
    <name type="scientific">Botrytis porri</name>
    <dbReference type="NCBI Taxonomy" id="87229"/>
    <lineage>
        <taxon>Eukaryota</taxon>
        <taxon>Fungi</taxon>
        <taxon>Dikarya</taxon>
        <taxon>Ascomycota</taxon>
        <taxon>Pezizomycotina</taxon>
        <taxon>Leotiomycetes</taxon>
        <taxon>Helotiales</taxon>
        <taxon>Sclerotiniaceae</taxon>
        <taxon>Botrytis</taxon>
    </lineage>
</organism>
<protein>
    <submittedName>
        <fullName evidence="2">Uncharacterized protein</fullName>
    </submittedName>
</protein>